<comment type="caution">
    <text evidence="2">The sequence shown here is derived from an EMBL/GenBank/DDBJ whole genome shotgun (WGS) entry which is preliminary data.</text>
</comment>
<evidence type="ECO:0000313" key="3">
    <source>
        <dbReference type="Proteomes" id="UP001597601"/>
    </source>
</evidence>
<evidence type="ECO:0000256" key="1">
    <source>
        <dbReference type="SAM" id="SignalP"/>
    </source>
</evidence>
<accession>A0ABW5XP71</accession>
<feature type="chain" id="PRO_5046087679" evidence="1">
    <location>
        <begin position="20"/>
        <end position="252"/>
    </location>
</feature>
<proteinExistence type="predicted"/>
<dbReference type="RefSeq" id="WP_377123504.1">
    <property type="nucleotide sequence ID" value="NZ_JBHUON010000002.1"/>
</dbReference>
<protein>
    <submittedName>
        <fullName evidence="2">DUF2334 domain-containing protein</fullName>
    </submittedName>
</protein>
<dbReference type="Gene3D" id="3.20.20.370">
    <property type="entry name" value="Glycoside hydrolase/deacetylase"/>
    <property type="match status" value="1"/>
</dbReference>
<name>A0ABW5XP71_9SPHI</name>
<dbReference type="Proteomes" id="UP001597601">
    <property type="component" value="Unassembled WGS sequence"/>
</dbReference>
<keyword evidence="3" id="KW-1185">Reference proteome</keyword>
<dbReference type="SUPFAM" id="SSF88713">
    <property type="entry name" value="Glycoside hydrolase/deacetylase"/>
    <property type="match status" value="1"/>
</dbReference>
<dbReference type="Pfam" id="PF10096">
    <property type="entry name" value="DUF2334"/>
    <property type="match status" value="1"/>
</dbReference>
<dbReference type="InterPro" id="IPR011330">
    <property type="entry name" value="Glyco_hydro/deAcase_b/a-brl"/>
</dbReference>
<gene>
    <name evidence="2" type="ORF">ACFSYC_03340</name>
</gene>
<dbReference type="EMBL" id="JBHUON010000002">
    <property type="protein sequence ID" value="MFD2863713.1"/>
    <property type="molecule type" value="Genomic_DNA"/>
</dbReference>
<evidence type="ECO:0000313" key="2">
    <source>
        <dbReference type="EMBL" id="MFD2863713.1"/>
    </source>
</evidence>
<feature type="signal peptide" evidence="1">
    <location>
        <begin position="1"/>
        <end position="19"/>
    </location>
</feature>
<sequence length="252" mass="28384">MKRYALALVLGIAVSTSIAQPKIILKLDDLGSKNGHSTAEPVLDVLTQRKIKAGLGVIANWLDSTAMQAYGKYLVATDEKGQKLFEIWNHGFDHSNKKQPGGNSAEFKGTSYAFQKEHLAKAQVRVRQLLGISMHTFGAPFNQSDSVTNMVLAEHGGYYVFLFSDNTTGLPSSIDNYNNRVEMEITTGQVNFHHFVADYERKKSKYQGMMVLQGHPNMWDAARIAEFSKILDYLISQKCRFILPEENYRTKR</sequence>
<organism evidence="2 3">
    <name type="scientific">Mucilaginibacter antarcticus</name>
    <dbReference type="NCBI Taxonomy" id="1855725"/>
    <lineage>
        <taxon>Bacteria</taxon>
        <taxon>Pseudomonadati</taxon>
        <taxon>Bacteroidota</taxon>
        <taxon>Sphingobacteriia</taxon>
        <taxon>Sphingobacteriales</taxon>
        <taxon>Sphingobacteriaceae</taxon>
        <taxon>Mucilaginibacter</taxon>
    </lineage>
</organism>
<keyword evidence="1" id="KW-0732">Signal</keyword>
<reference evidence="3" key="1">
    <citation type="journal article" date="2019" name="Int. J. Syst. Evol. Microbiol.">
        <title>The Global Catalogue of Microorganisms (GCM) 10K type strain sequencing project: providing services to taxonomists for standard genome sequencing and annotation.</title>
        <authorList>
            <consortium name="The Broad Institute Genomics Platform"/>
            <consortium name="The Broad Institute Genome Sequencing Center for Infectious Disease"/>
            <person name="Wu L."/>
            <person name="Ma J."/>
        </authorList>
    </citation>
    <scope>NUCLEOTIDE SEQUENCE [LARGE SCALE GENOMIC DNA]</scope>
    <source>
        <strain evidence="3">KCTC 52232</strain>
    </source>
</reference>
<dbReference type="InterPro" id="IPR018763">
    <property type="entry name" value="DUF2334"/>
</dbReference>